<dbReference type="InterPro" id="IPR005674">
    <property type="entry name" value="CocE/Ser_esterase"/>
</dbReference>
<dbReference type="RefSeq" id="WP_205003832.1">
    <property type="nucleotide sequence ID" value="NZ_JAFBER010000013.1"/>
</dbReference>
<dbReference type="Gene3D" id="1.10.3020.20">
    <property type="match status" value="1"/>
</dbReference>
<keyword evidence="1" id="KW-0378">Hydrolase</keyword>
<evidence type="ECO:0000256" key="2">
    <source>
        <dbReference type="SAM" id="MobiDB-lite"/>
    </source>
</evidence>
<reference evidence="4 5" key="1">
    <citation type="submission" date="2021-01" db="EMBL/GenBank/DDBJ databases">
        <title>Genomic Encyclopedia of Type Strains, Phase IV (KMG-IV): sequencing the most valuable type-strain genomes for metagenomic binning, comparative biology and taxonomic classification.</title>
        <authorList>
            <person name="Goeker M."/>
        </authorList>
    </citation>
    <scope>NUCLEOTIDE SEQUENCE [LARGE SCALE GENOMIC DNA]</scope>
    <source>
        <strain evidence="4 5">DSM 28236</strain>
    </source>
</reference>
<feature type="domain" description="Xaa-Pro dipeptidyl-peptidase C-terminal" evidence="3">
    <location>
        <begin position="286"/>
        <end position="522"/>
    </location>
</feature>
<dbReference type="Pfam" id="PF02129">
    <property type="entry name" value="Peptidase_S15"/>
    <property type="match status" value="1"/>
</dbReference>
<dbReference type="NCBIfam" id="TIGR00976">
    <property type="entry name" value="CocE_NonD"/>
    <property type="match status" value="1"/>
</dbReference>
<dbReference type="SMART" id="SM00939">
    <property type="entry name" value="PepX_C"/>
    <property type="match status" value="1"/>
</dbReference>
<name>A0ABS2Q2J0_9BACL</name>
<dbReference type="Gene3D" id="2.60.120.260">
    <property type="entry name" value="Galactose-binding domain-like"/>
    <property type="match status" value="1"/>
</dbReference>
<protein>
    <submittedName>
        <fullName evidence="4">Acyl esterase</fullName>
    </submittedName>
</protein>
<accession>A0ABS2Q2J0</accession>
<dbReference type="Pfam" id="PF08530">
    <property type="entry name" value="PepX_C"/>
    <property type="match status" value="1"/>
</dbReference>
<dbReference type="InterPro" id="IPR013736">
    <property type="entry name" value="Xaa-Pro_dipept_C"/>
</dbReference>
<dbReference type="SUPFAM" id="SSF53474">
    <property type="entry name" value="alpha/beta-Hydrolases"/>
    <property type="match status" value="1"/>
</dbReference>
<dbReference type="InterPro" id="IPR008979">
    <property type="entry name" value="Galactose-bd-like_sf"/>
</dbReference>
<dbReference type="Gene3D" id="3.40.50.1820">
    <property type="entry name" value="alpha/beta hydrolase"/>
    <property type="match status" value="1"/>
</dbReference>
<dbReference type="InterPro" id="IPR029058">
    <property type="entry name" value="AB_hydrolase_fold"/>
</dbReference>
<dbReference type="PANTHER" id="PTHR43056:SF10">
    <property type="entry name" value="COCE_NOND FAMILY, PUTATIVE (AFU_ORTHOLOGUE AFUA_7G00600)-RELATED"/>
    <property type="match status" value="1"/>
</dbReference>
<feature type="compositionally biased region" description="Basic and acidic residues" evidence="2">
    <location>
        <begin position="490"/>
        <end position="502"/>
    </location>
</feature>
<dbReference type="EMBL" id="JAFBER010000013">
    <property type="protein sequence ID" value="MBM7645919.1"/>
    <property type="molecule type" value="Genomic_DNA"/>
</dbReference>
<dbReference type="InterPro" id="IPR000383">
    <property type="entry name" value="Xaa-Pro-like_dom"/>
</dbReference>
<proteinExistence type="predicted"/>
<comment type="caution">
    <text evidence="4">The sequence shown here is derived from an EMBL/GenBank/DDBJ whole genome shotgun (WGS) entry which is preliminary data.</text>
</comment>
<feature type="compositionally biased region" description="Polar residues" evidence="2">
    <location>
        <begin position="503"/>
        <end position="513"/>
    </location>
</feature>
<evidence type="ECO:0000259" key="3">
    <source>
        <dbReference type="SMART" id="SM00939"/>
    </source>
</evidence>
<evidence type="ECO:0000313" key="5">
    <source>
        <dbReference type="Proteomes" id="UP000808914"/>
    </source>
</evidence>
<gene>
    <name evidence="4" type="ORF">JOD45_002144</name>
</gene>
<dbReference type="Proteomes" id="UP000808914">
    <property type="component" value="Unassembled WGS sequence"/>
</dbReference>
<dbReference type="SUPFAM" id="SSF49785">
    <property type="entry name" value="Galactose-binding domain-like"/>
    <property type="match status" value="1"/>
</dbReference>
<keyword evidence="5" id="KW-1185">Reference proteome</keyword>
<dbReference type="PANTHER" id="PTHR43056">
    <property type="entry name" value="PEPTIDASE S9 PROLYL OLIGOPEPTIDASE"/>
    <property type="match status" value="1"/>
</dbReference>
<organism evidence="4 5">
    <name type="scientific">Scopulibacillus daqui</name>
    <dbReference type="NCBI Taxonomy" id="1469162"/>
    <lineage>
        <taxon>Bacteria</taxon>
        <taxon>Bacillati</taxon>
        <taxon>Bacillota</taxon>
        <taxon>Bacilli</taxon>
        <taxon>Bacillales</taxon>
        <taxon>Sporolactobacillaceae</taxon>
        <taxon>Scopulibacillus</taxon>
    </lineage>
</organism>
<sequence>MTASIIYERNVPIPMRDGNVIYANVYRPVNDGPHPVLMTFGPYGKDLSLAQRNLEHFNELGGGPFLNWETPNPEDWVPRGYAVVRVDSRGSGASPGIMSVFSERQAQDYYDAIEWAGVQPWSTGKVGLLGISYYAMSMWAVAALQPPHLTAMMPWEGAADIYRDFMRHGGIFNAGFPRFWSKNLQTIQYGADGSVSEEERKEAFVHPAESALAHPFDDEFYRQWLPDLSKIKVPFVSVGNWGNLLLHLRGNTEAYMRASSPHKWLRIIVGDHLMPFYSDEAQRMQERFFGYWLKGEDTGWMEEPPVRLAIRRGNSVSMRDETAWPLPDTQWTRYYLDAESQSISTTAPSASSEFSYQAPEGGVSFSTEPFSEATEITGPVSLRLWVSASCEDMDLFVRIRNLDPDGNDVWGIGPTGKPTFLAQGWLRVSHRKLDPERTLPYRPFHAHDEEQLLQPGEVVPVDVEIWPTSIVFEAGHRLVLEISAKEDPAASSIKDDPLDRPSSRFTGQNTLHTGGSYDSFLLLPVIPKRPSENKGL</sequence>
<feature type="region of interest" description="Disordered" evidence="2">
    <location>
        <begin position="490"/>
        <end position="516"/>
    </location>
</feature>
<evidence type="ECO:0000256" key="1">
    <source>
        <dbReference type="ARBA" id="ARBA00022801"/>
    </source>
</evidence>
<evidence type="ECO:0000313" key="4">
    <source>
        <dbReference type="EMBL" id="MBM7645919.1"/>
    </source>
</evidence>
<dbReference type="InterPro" id="IPR050585">
    <property type="entry name" value="Xaa-Pro_dipeptidyl-ppase/CocE"/>
</dbReference>